<dbReference type="GO" id="GO:0004252">
    <property type="term" value="F:serine-type endopeptidase activity"/>
    <property type="evidence" value="ECO:0007669"/>
    <property type="project" value="InterPro"/>
</dbReference>
<gene>
    <name evidence="4" type="ORF">PYW07_008046</name>
</gene>
<dbReference type="PROSITE" id="PS00134">
    <property type="entry name" value="TRYPSIN_HIS"/>
    <property type="match status" value="1"/>
</dbReference>
<reference evidence="4" key="1">
    <citation type="submission" date="2023-03" db="EMBL/GenBank/DDBJ databases">
        <title>Chromosome-level genomes of two armyworms, Mythimna separata and Mythimna loreyi, provide insights into the biosynthesis and reception of sex pheromones.</title>
        <authorList>
            <person name="Zhao H."/>
        </authorList>
    </citation>
    <scope>NUCLEOTIDE SEQUENCE</scope>
    <source>
        <strain evidence="4">BeijingLab</strain>
        <tissue evidence="4">Pupa</tissue>
    </source>
</reference>
<protein>
    <recommendedName>
        <fullName evidence="3">Peptidase S1 domain-containing protein</fullName>
    </recommendedName>
</protein>
<dbReference type="EMBL" id="JARGEI010000011">
    <property type="protein sequence ID" value="KAJ8724066.1"/>
    <property type="molecule type" value="Genomic_DNA"/>
</dbReference>
<dbReference type="SUPFAM" id="SSF50494">
    <property type="entry name" value="Trypsin-like serine proteases"/>
    <property type="match status" value="1"/>
</dbReference>
<dbReference type="InterPro" id="IPR001314">
    <property type="entry name" value="Peptidase_S1A"/>
</dbReference>
<dbReference type="AlphaFoldDB" id="A0AAD8DUD8"/>
<feature type="domain" description="Peptidase S1" evidence="3">
    <location>
        <begin position="1"/>
        <end position="226"/>
    </location>
</feature>
<keyword evidence="1" id="KW-1015">Disulfide bond</keyword>
<dbReference type="CDD" id="cd00190">
    <property type="entry name" value="Tryp_SPc"/>
    <property type="match status" value="1"/>
</dbReference>
<dbReference type="InterPro" id="IPR018114">
    <property type="entry name" value="TRYPSIN_HIS"/>
</dbReference>
<evidence type="ECO:0000256" key="1">
    <source>
        <dbReference type="ARBA" id="ARBA00023157"/>
    </source>
</evidence>
<keyword evidence="5" id="KW-1185">Reference proteome</keyword>
<dbReference type="InterPro" id="IPR001254">
    <property type="entry name" value="Trypsin_dom"/>
</dbReference>
<comment type="caution">
    <text evidence="4">The sequence shown here is derived from an EMBL/GenBank/DDBJ whole genome shotgun (WGS) entry which is preliminary data.</text>
</comment>
<dbReference type="InterPro" id="IPR043504">
    <property type="entry name" value="Peptidase_S1_PA_chymotrypsin"/>
</dbReference>
<dbReference type="SMART" id="SM00020">
    <property type="entry name" value="Tryp_SPc"/>
    <property type="match status" value="1"/>
</dbReference>
<dbReference type="Gene3D" id="2.40.10.10">
    <property type="entry name" value="Trypsin-like serine proteases"/>
    <property type="match status" value="2"/>
</dbReference>
<comment type="similarity">
    <text evidence="2">Belongs to the peptidase S1 family. CLIP subfamily.</text>
</comment>
<dbReference type="Proteomes" id="UP001231518">
    <property type="component" value="Chromosome 20"/>
</dbReference>
<evidence type="ECO:0000313" key="4">
    <source>
        <dbReference type="EMBL" id="KAJ8724066.1"/>
    </source>
</evidence>
<accession>A0AAD8DUD8</accession>
<organism evidence="4 5">
    <name type="scientific">Mythimna separata</name>
    <name type="common">Oriental armyworm</name>
    <name type="synonym">Pseudaletia separata</name>
    <dbReference type="NCBI Taxonomy" id="271217"/>
    <lineage>
        <taxon>Eukaryota</taxon>
        <taxon>Metazoa</taxon>
        <taxon>Ecdysozoa</taxon>
        <taxon>Arthropoda</taxon>
        <taxon>Hexapoda</taxon>
        <taxon>Insecta</taxon>
        <taxon>Pterygota</taxon>
        <taxon>Neoptera</taxon>
        <taxon>Endopterygota</taxon>
        <taxon>Lepidoptera</taxon>
        <taxon>Glossata</taxon>
        <taxon>Ditrysia</taxon>
        <taxon>Noctuoidea</taxon>
        <taxon>Noctuidae</taxon>
        <taxon>Noctuinae</taxon>
        <taxon>Hadenini</taxon>
        <taxon>Mythimna</taxon>
    </lineage>
</organism>
<dbReference type="GO" id="GO:0006508">
    <property type="term" value="P:proteolysis"/>
    <property type="evidence" value="ECO:0007669"/>
    <property type="project" value="InterPro"/>
</dbReference>
<dbReference type="PROSITE" id="PS50240">
    <property type="entry name" value="TRYPSIN_DOM"/>
    <property type="match status" value="1"/>
</dbReference>
<dbReference type="PANTHER" id="PTHR24256">
    <property type="entry name" value="TRYPTASE-RELATED"/>
    <property type="match status" value="1"/>
</dbReference>
<dbReference type="PRINTS" id="PR00722">
    <property type="entry name" value="CHYMOTRYPSIN"/>
</dbReference>
<name>A0AAD8DUD8_MYTSE</name>
<proteinExistence type="inferred from homology"/>
<evidence type="ECO:0000313" key="5">
    <source>
        <dbReference type="Proteomes" id="UP001231518"/>
    </source>
</evidence>
<dbReference type="InterPro" id="IPR009003">
    <property type="entry name" value="Peptidase_S1_PA"/>
</dbReference>
<sequence>MVGSVYTTIAEFPHCIYMAMDCSRPWICGASVLNQKILITAAHCVNICDTINPAHLIQAFAGHENLEKVILKREIGLIKIHDKYNERTAANDIALAGLKKSLYLGQNIKRIVISPQFPDVNRGYVAGWGIVDKERADTLTILKSVSQKIRSASVCSRVGKLDEGMFCAGSLKSKGHHPADGDSGSAFIANDYTQLGLVSFRSRRLPALMVYTNVSYYYKWIHHNARKLFCQIFNMFVFPVKHN</sequence>
<evidence type="ECO:0000259" key="3">
    <source>
        <dbReference type="PROSITE" id="PS50240"/>
    </source>
</evidence>
<dbReference type="InterPro" id="IPR051487">
    <property type="entry name" value="Ser/Thr_Proteases_Immune/Dev"/>
</dbReference>
<dbReference type="Pfam" id="PF00089">
    <property type="entry name" value="Trypsin"/>
    <property type="match status" value="1"/>
</dbReference>
<evidence type="ECO:0000256" key="2">
    <source>
        <dbReference type="ARBA" id="ARBA00024195"/>
    </source>
</evidence>